<reference evidence="3" key="1">
    <citation type="submission" date="2024-06" db="EMBL/GenBank/DDBJ databases">
        <authorList>
            <consortium name="consrtm"/>
            <person name="Uemura M."/>
            <person name="Terahara T."/>
        </authorList>
    </citation>
    <scope>NUCLEOTIDE SEQUENCE</scope>
    <source>
        <strain evidence="3">KM77-8</strain>
    </source>
</reference>
<organism evidence="3">
    <name type="scientific">Streptomyces haneummycinicus</name>
    <dbReference type="NCBI Taxonomy" id="3074435"/>
    <lineage>
        <taxon>Bacteria</taxon>
        <taxon>Bacillati</taxon>
        <taxon>Actinomycetota</taxon>
        <taxon>Actinomycetes</taxon>
        <taxon>Kitasatosporales</taxon>
        <taxon>Streptomycetaceae</taxon>
        <taxon>Streptomyces</taxon>
    </lineage>
</organism>
<proteinExistence type="predicted"/>
<evidence type="ECO:0000256" key="1">
    <source>
        <dbReference type="SAM" id="MobiDB-lite"/>
    </source>
</evidence>
<gene>
    <name evidence="3" type="ORF">SHKM778_06080</name>
</gene>
<dbReference type="EMBL" id="AP035768">
    <property type="protein sequence ID" value="BFO14220.1"/>
    <property type="molecule type" value="Genomic_DNA"/>
</dbReference>
<feature type="region of interest" description="Disordered" evidence="1">
    <location>
        <begin position="272"/>
        <end position="300"/>
    </location>
</feature>
<dbReference type="AlphaFoldDB" id="A0AAT9HA10"/>
<evidence type="ECO:0000313" key="3">
    <source>
        <dbReference type="EMBL" id="BFO14220.1"/>
    </source>
</evidence>
<feature type="region of interest" description="Disordered" evidence="1">
    <location>
        <begin position="102"/>
        <end position="187"/>
    </location>
</feature>
<sequence length="300" mass="30854">MSRDTVPPTPYPIPPFQGLVVPQVNSGSSVPASRIVRPAWRPGRVTGQALVIQARRSRTPDERQCRTPIDVKEFAMRKSRIRLFAATGAALAALALTACEDGTGTEDEGSGTGTSQPSASGSTGTPSDSSKEDTTPNGESPAGGSTNGGNKGTGGTGGTNTGTGGKDDNAPENRVSCHGSNTTVDARPVSRPVNHMLITVKNSGSKTCDLTYYPVLRFDEMQWVPQPIEASKPQAVVTLAPGETGYAGVLLSAADGSGDGGNTARKLTVAFQGRTPNSDGGPSAVPASRRTACTTTAAWR</sequence>
<reference evidence="3" key="2">
    <citation type="submission" date="2024-07" db="EMBL/GenBank/DDBJ databases">
        <title>Streptomyces haneummycinica sp. nov., a new antibiotic-producing actinobacterium isolated from marine sediment.</title>
        <authorList>
            <person name="Uemura M."/>
            <person name="Hamada M."/>
            <person name="Hirano S."/>
            <person name="Kobayashi K."/>
            <person name="Ohshiro T."/>
            <person name="Kobayashi T."/>
            <person name="Terahara T."/>
        </authorList>
    </citation>
    <scope>NUCLEOTIDE SEQUENCE</scope>
    <source>
        <strain evidence="3">KM77-8</strain>
    </source>
</reference>
<dbReference type="Pfam" id="PF14016">
    <property type="entry name" value="DUF4232"/>
    <property type="match status" value="1"/>
</dbReference>
<feature type="domain" description="DUF4232" evidence="2">
    <location>
        <begin position="177"/>
        <end position="279"/>
    </location>
</feature>
<feature type="compositionally biased region" description="Polar residues" evidence="1">
    <location>
        <begin position="116"/>
        <end position="128"/>
    </location>
</feature>
<evidence type="ECO:0000259" key="2">
    <source>
        <dbReference type="Pfam" id="PF14016"/>
    </source>
</evidence>
<name>A0AAT9HA10_9ACTN</name>
<protein>
    <recommendedName>
        <fullName evidence="2">DUF4232 domain-containing protein</fullName>
    </recommendedName>
</protein>
<dbReference type="InterPro" id="IPR025326">
    <property type="entry name" value="DUF4232"/>
</dbReference>
<feature type="compositionally biased region" description="Gly residues" evidence="1">
    <location>
        <begin position="145"/>
        <end position="164"/>
    </location>
</feature>
<accession>A0AAT9HA10</accession>
<feature type="compositionally biased region" description="Low complexity" evidence="1">
    <location>
        <begin position="287"/>
        <end position="300"/>
    </location>
</feature>